<dbReference type="OrthoDB" id="292747at2759"/>
<feature type="region of interest" description="Disordered" evidence="16">
    <location>
        <begin position="822"/>
        <end position="859"/>
    </location>
</feature>
<feature type="compositionally biased region" description="Acidic residues" evidence="16">
    <location>
        <begin position="955"/>
        <end position="969"/>
    </location>
</feature>
<dbReference type="Pfam" id="PF16192">
    <property type="entry name" value="PMT_4TMC"/>
    <property type="match status" value="1"/>
</dbReference>
<evidence type="ECO:0000256" key="1">
    <source>
        <dbReference type="ARBA" id="ARBA00004477"/>
    </source>
</evidence>
<evidence type="ECO:0000256" key="5">
    <source>
        <dbReference type="ARBA" id="ARBA00022676"/>
    </source>
</evidence>
<dbReference type="PROSITE" id="PS50919">
    <property type="entry name" value="MIR"/>
    <property type="match status" value="3"/>
</dbReference>
<dbReference type="GO" id="GO:0031502">
    <property type="term" value="C:dolichyl-phosphate-mannose-protein mannosyltransferase complex"/>
    <property type="evidence" value="ECO:0007669"/>
    <property type="project" value="UniProtKB-ARBA"/>
</dbReference>
<evidence type="ECO:0000256" key="6">
    <source>
        <dbReference type="ARBA" id="ARBA00022679"/>
    </source>
</evidence>
<evidence type="ECO:0000256" key="14">
    <source>
        <dbReference type="ARBA" id="ARBA00045102"/>
    </source>
</evidence>
<keyword evidence="7 15" id="KW-0812">Transmembrane</keyword>
<evidence type="ECO:0000256" key="4">
    <source>
        <dbReference type="ARBA" id="ARBA00012839"/>
    </source>
</evidence>
<dbReference type="Pfam" id="PF02366">
    <property type="entry name" value="PMT"/>
    <property type="match status" value="1"/>
</dbReference>
<evidence type="ECO:0000256" key="8">
    <source>
        <dbReference type="ARBA" id="ARBA00022737"/>
    </source>
</evidence>
<feature type="domain" description="MIR" evidence="17">
    <location>
        <begin position="379"/>
        <end position="433"/>
    </location>
</feature>
<feature type="transmembrane region" description="Helical" evidence="15">
    <location>
        <begin position="294"/>
        <end position="315"/>
    </location>
</feature>
<dbReference type="SUPFAM" id="SSF82109">
    <property type="entry name" value="MIR domain"/>
    <property type="match status" value="1"/>
</dbReference>
<dbReference type="InterPro" id="IPR016093">
    <property type="entry name" value="MIR_motif"/>
</dbReference>
<feature type="transmembrane region" description="Helical" evidence="15">
    <location>
        <begin position="144"/>
        <end position="161"/>
    </location>
</feature>
<keyword evidence="11 15" id="KW-0472">Membrane</keyword>
<keyword evidence="12" id="KW-0325">Glycoprotein</keyword>
<feature type="transmembrane region" description="Helical" evidence="15">
    <location>
        <begin position="327"/>
        <end position="351"/>
    </location>
</feature>
<evidence type="ECO:0000256" key="3">
    <source>
        <dbReference type="ARBA" id="ARBA00007222"/>
    </source>
</evidence>
<evidence type="ECO:0000256" key="11">
    <source>
        <dbReference type="ARBA" id="ARBA00023136"/>
    </source>
</evidence>
<evidence type="ECO:0000256" key="15">
    <source>
        <dbReference type="RuleBase" id="RU367007"/>
    </source>
</evidence>
<keyword evidence="5 15" id="KW-0328">Glycosyltransferase</keyword>
<dbReference type="GO" id="GO:0004169">
    <property type="term" value="F:dolichyl-phosphate-mannose-protein mannosyltransferase activity"/>
    <property type="evidence" value="ECO:0007669"/>
    <property type="project" value="UniProtKB-UniRule"/>
</dbReference>
<feature type="transmembrane region" description="Helical" evidence="15">
    <location>
        <begin position="231"/>
        <end position="251"/>
    </location>
</feature>
<evidence type="ECO:0000256" key="16">
    <source>
        <dbReference type="SAM" id="MobiDB-lite"/>
    </source>
</evidence>
<evidence type="ECO:0000256" key="9">
    <source>
        <dbReference type="ARBA" id="ARBA00022824"/>
    </source>
</evidence>
<dbReference type="AlphaFoldDB" id="A0A9P6W2L3"/>
<name>A0A9P6W2L3_RHOMI</name>
<proteinExistence type="inferred from homology"/>
<dbReference type="EC" id="2.4.1.109" evidence="4 15"/>
<feature type="transmembrane region" description="Helical" evidence="15">
    <location>
        <begin position="272"/>
        <end position="288"/>
    </location>
</feature>
<dbReference type="InterPro" id="IPR003342">
    <property type="entry name" value="ArnT-like_N"/>
</dbReference>
<comment type="caution">
    <text evidence="18">The sequence shown here is derived from an EMBL/GenBank/DDBJ whole genome shotgun (WGS) entry which is preliminary data.</text>
</comment>
<evidence type="ECO:0000259" key="17">
    <source>
        <dbReference type="PROSITE" id="PS50919"/>
    </source>
</evidence>
<feature type="region of interest" description="Disordered" evidence="16">
    <location>
        <begin position="29"/>
        <end position="75"/>
    </location>
</feature>
<evidence type="ECO:0000313" key="19">
    <source>
        <dbReference type="Proteomes" id="UP000777482"/>
    </source>
</evidence>
<dbReference type="PANTHER" id="PTHR10050:SF50">
    <property type="entry name" value="DOLICHYL-PHOSPHATE-MANNOSE--PROTEIN MANNOSYLTRANSFERASE 1-RELATED"/>
    <property type="match status" value="1"/>
</dbReference>
<dbReference type="SMART" id="SM00472">
    <property type="entry name" value="MIR"/>
    <property type="match status" value="3"/>
</dbReference>
<dbReference type="PANTHER" id="PTHR10050">
    <property type="entry name" value="DOLICHYL-PHOSPHATE-MANNOSE--PROTEIN MANNOSYLTRANSFERASE"/>
    <property type="match status" value="1"/>
</dbReference>
<keyword evidence="10 15" id="KW-1133">Transmembrane helix</keyword>
<evidence type="ECO:0000256" key="13">
    <source>
        <dbReference type="ARBA" id="ARBA00045085"/>
    </source>
</evidence>
<feature type="transmembrane region" description="Helical" evidence="15">
    <location>
        <begin position="714"/>
        <end position="736"/>
    </location>
</feature>
<comment type="subcellular location">
    <subcellularLocation>
        <location evidence="1 15">Endoplasmic reticulum membrane</location>
        <topology evidence="1 15">Multi-pass membrane protein</topology>
    </subcellularLocation>
</comment>
<feature type="domain" description="MIR" evidence="17">
    <location>
        <begin position="519"/>
        <end position="575"/>
    </location>
</feature>
<gene>
    <name evidence="18" type="ORF">C6P46_003120</name>
</gene>
<dbReference type="InterPro" id="IPR032421">
    <property type="entry name" value="PMT_4TMC"/>
</dbReference>
<keyword evidence="9 15" id="KW-0256">Endoplasmic reticulum</keyword>
<comment type="function">
    <text evidence="15">Transfers mannose from Dol-P-mannose to Ser or Thr residues on proteins.</text>
</comment>
<comment type="pathway">
    <text evidence="2 15">Protein modification; protein glycosylation.</text>
</comment>
<comment type="catalytic activity">
    <reaction evidence="13 15">
        <text>a di-trans,poly-cis-dolichyl beta-D-mannosyl phosphate + L-threonyl-[protein] = 3-O-(alpha-D-mannosyl)-L-threonyl-[protein] + a di-trans,poly-cis-dolichyl phosphate + H(+)</text>
        <dbReference type="Rhea" id="RHEA:53396"/>
        <dbReference type="Rhea" id="RHEA-COMP:11060"/>
        <dbReference type="Rhea" id="RHEA-COMP:13547"/>
        <dbReference type="Rhea" id="RHEA-COMP:19498"/>
        <dbReference type="Rhea" id="RHEA-COMP:19501"/>
        <dbReference type="ChEBI" id="CHEBI:15378"/>
        <dbReference type="ChEBI" id="CHEBI:30013"/>
        <dbReference type="ChEBI" id="CHEBI:57683"/>
        <dbReference type="ChEBI" id="CHEBI:58211"/>
        <dbReference type="ChEBI" id="CHEBI:137323"/>
        <dbReference type="EC" id="2.4.1.109"/>
    </reaction>
</comment>
<dbReference type="Proteomes" id="UP000777482">
    <property type="component" value="Unassembled WGS sequence"/>
</dbReference>
<feature type="region of interest" description="Disordered" evidence="16">
    <location>
        <begin position="932"/>
        <end position="996"/>
    </location>
</feature>
<dbReference type="FunFam" id="2.80.10.50:FF:000034">
    <property type="entry name" value="Dolichyl-phosphate-mannose-protein mannosyltransferase 1"/>
    <property type="match status" value="1"/>
</dbReference>
<comment type="catalytic activity">
    <reaction evidence="14 15">
        <text>a di-trans,poly-cis-dolichyl beta-D-mannosyl phosphate + L-seryl-[protein] = 3-O-(alpha-D-mannosyl)-L-seryl-[protein] + a di-trans,poly-cis-dolichyl phosphate + H(+)</text>
        <dbReference type="Rhea" id="RHEA:17377"/>
        <dbReference type="Rhea" id="RHEA-COMP:9863"/>
        <dbReference type="Rhea" id="RHEA-COMP:13546"/>
        <dbReference type="Rhea" id="RHEA-COMP:19498"/>
        <dbReference type="Rhea" id="RHEA-COMP:19501"/>
        <dbReference type="ChEBI" id="CHEBI:15378"/>
        <dbReference type="ChEBI" id="CHEBI:29999"/>
        <dbReference type="ChEBI" id="CHEBI:57683"/>
        <dbReference type="ChEBI" id="CHEBI:58211"/>
        <dbReference type="ChEBI" id="CHEBI:137321"/>
        <dbReference type="EC" id="2.4.1.109"/>
    </reaction>
</comment>
<feature type="transmembrane region" description="Helical" evidence="15">
    <location>
        <begin position="743"/>
        <end position="762"/>
    </location>
</feature>
<feature type="transmembrane region" description="Helical" evidence="15">
    <location>
        <begin position="690"/>
        <end position="708"/>
    </location>
</feature>
<protein>
    <recommendedName>
        <fullName evidence="4 15">Dolichyl-phosphate-mannose--protein mannosyltransferase</fullName>
        <ecNumber evidence="4 15">2.4.1.109</ecNumber>
    </recommendedName>
</protein>
<organism evidence="18 19">
    <name type="scientific">Rhodotorula mucilaginosa</name>
    <name type="common">Yeast</name>
    <name type="synonym">Rhodotorula rubra</name>
    <dbReference type="NCBI Taxonomy" id="5537"/>
    <lineage>
        <taxon>Eukaryota</taxon>
        <taxon>Fungi</taxon>
        <taxon>Dikarya</taxon>
        <taxon>Basidiomycota</taxon>
        <taxon>Pucciniomycotina</taxon>
        <taxon>Microbotryomycetes</taxon>
        <taxon>Sporidiobolales</taxon>
        <taxon>Sporidiobolaceae</taxon>
        <taxon>Rhodotorula</taxon>
    </lineage>
</organism>
<sequence>MASDPLRSRRLGDRSLGAASTSTYVAPPAAADAYTSDKSTESAKPSSYASRPRKASLSDDRPLAKANRSRTGTTSTWWSRVGGGLDVIQPGENRVLAGLLLLGAVVRYWHIARPSSVVFDEVHFGGFANKYIQSRFFMDVHPPLAKLLITLVAWLAGFKGGQFDFKDIGAEYGPAHVPYVAMRLLPATLGLALVPLAYLTLRALHLRPATALLGALFVLFENGLITQSRFILLDSPLILFTALSAFFWIGFSNENETPRDRLGKVGPFSRRWWTWLTLTGLALGAVVSCKWVGLFTIATVGVFTVLQLWLLLGDLRVPIPLLVRHFVARAICLIAVPIVFYISMFAIHFAVLSNSGDGDGFMSSEFQHTLRGHGMQDTFADVMVGSRVTIRHAHTQGGYLHSHPHVYPGGSQQQQITLYPHRDDNNVWLVMNATADPNIPDVETHAPPTPIKDRQTLVFHHPSTHKKLHSHDVRPPVSEVDYQNEVSGYGFEGFEGDANDHWVLEIDQVESAYGGKHAKTHLEALRTRFRLRHMLTGCYLFSHKVKLPEWGFEQQEVTCNKNPSRENALWYVETNEHKMLPLDARKVNYRRPSFLAKFAELQTVMWQTNQGLTDRHAYDSRPSSWPLLLRGINFWVKDHRQVYLIGNPFVWALSTIAVSSFLAIRGLLILRAQRGYKDFANSQVVYYDRVGTFLFAGWFLHYFPFFLMGRQLFLHHYFPALYFALLLLATAFDLATSRLRPRLRLSVALTLVGGAVLAWWYLSPLAYAGVWTRGQCERAKKLGRNWDFSCADFHEKKSDYAPQSAVPTLAAAEGDASASAETSVAAAVQPGRAGFEPVEKAPVSSSIPDEPPRAEHAVRDEDRDGPLFVEVVGGEQDVVPRHDREMTTSVVANQPVEAPGAHPEDDGVAIPAAAEGTTALPIKAILQAEEAGGGKAAGPAAGDADLPRRRAEPVEALDLDGEAEEEEEERITLRGEEEDEVDIDLAAAAADEEGLN</sequence>
<evidence type="ECO:0000313" key="18">
    <source>
        <dbReference type="EMBL" id="KAG0662807.1"/>
    </source>
</evidence>
<feature type="transmembrane region" description="Helical" evidence="15">
    <location>
        <begin position="181"/>
        <end position="201"/>
    </location>
</feature>
<evidence type="ECO:0000256" key="7">
    <source>
        <dbReference type="ARBA" id="ARBA00022692"/>
    </source>
</evidence>
<keyword evidence="6 15" id="KW-0808">Transferase</keyword>
<dbReference type="InterPro" id="IPR027005">
    <property type="entry name" value="PMT-like"/>
</dbReference>
<comment type="similarity">
    <text evidence="3 15">Belongs to the glycosyltransferase 39 family.</text>
</comment>
<dbReference type="InterPro" id="IPR036300">
    <property type="entry name" value="MIR_dom_sf"/>
</dbReference>
<feature type="domain" description="MIR" evidence="17">
    <location>
        <begin position="448"/>
        <end position="507"/>
    </location>
</feature>
<reference evidence="18 19" key="1">
    <citation type="submission" date="2020-11" db="EMBL/GenBank/DDBJ databases">
        <title>Kefir isolates.</title>
        <authorList>
            <person name="Marcisauskas S."/>
            <person name="Kim Y."/>
            <person name="Blasche S."/>
        </authorList>
    </citation>
    <scope>NUCLEOTIDE SEQUENCE [LARGE SCALE GENOMIC DNA]</scope>
    <source>
        <strain evidence="18 19">KR</strain>
    </source>
</reference>
<feature type="transmembrane region" description="Helical" evidence="15">
    <location>
        <begin position="208"/>
        <end position="225"/>
    </location>
</feature>
<accession>A0A9P6W2L3</accession>
<dbReference type="CDD" id="cd23283">
    <property type="entry name" value="beta-trefoil_MIR_PMT1-like"/>
    <property type="match status" value="1"/>
</dbReference>
<feature type="transmembrane region" description="Helical" evidence="15">
    <location>
        <begin position="649"/>
        <end position="670"/>
    </location>
</feature>
<dbReference type="Gene3D" id="2.80.10.50">
    <property type="match status" value="1"/>
</dbReference>
<keyword evidence="8" id="KW-0677">Repeat</keyword>
<keyword evidence="19" id="KW-1185">Reference proteome</keyword>
<dbReference type="EMBL" id="PUHQ01000024">
    <property type="protein sequence ID" value="KAG0662807.1"/>
    <property type="molecule type" value="Genomic_DNA"/>
</dbReference>
<evidence type="ECO:0000256" key="10">
    <source>
        <dbReference type="ARBA" id="ARBA00022989"/>
    </source>
</evidence>
<dbReference type="Pfam" id="PF02815">
    <property type="entry name" value="MIR"/>
    <property type="match status" value="1"/>
</dbReference>
<evidence type="ECO:0000256" key="12">
    <source>
        <dbReference type="ARBA" id="ARBA00023180"/>
    </source>
</evidence>
<evidence type="ECO:0000256" key="2">
    <source>
        <dbReference type="ARBA" id="ARBA00004922"/>
    </source>
</evidence>
<feature type="compositionally biased region" description="Basic and acidic residues" evidence="16">
    <location>
        <begin position="850"/>
        <end position="859"/>
    </location>
</feature>